<evidence type="ECO:0000259" key="5">
    <source>
        <dbReference type="PROSITE" id="PS50893"/>
    </source>
</evidence>
<proteinExistence type="inferred from homology"/>
<evidence type="ECO:0000313" key="7">
    <source>
        <dbReference type="Proteomes" id="UP000616114"/>
    </source>
</evidence>
<dbReference type="RefSeq" id="WP_188549315.1">
    <property type="nucleotide sequence ID" value="NZ_BMFY01000002.1"/>
</dbReference>
<sequence length="298" mass="31423">MLSVNGITQKIGSRTVLDDVSFDAAPGRITGVLGPRGSGKTVLAHILMGLVDADEGSIELERNELTGGDRQNFGYLPAERGQYPGMRVLEQIVYFARLHGMTLGAAEKNGVTLLSRLDLADRAYATLNQLSGSEVARVEIASVLAADPDVVILDEPFAGLDAKSADLVFELLRDHADSGVPVLFLSSNWEMTQAAADDVIVLEHGRILAAGPVRELIAAGDDYLVRLRDAGDVPQALDVLASVGAEGLEADDAEITFAARSPEAASTALAALLAVAPSSVASFSPRTKSLAEQYREVL</sequence>
<protein>
    <submittedName>
        <fullName evidence="6">ABC transporter ATP-binding protein</fullName>
    </submittedName>
</protein>
<dbReference type="AlphaFoldDB" id="A0A8J2XJA0"/>
<dbReference type="InterPro" id="IPR027417">
    <property type="entry name" value="P-loop_NTPase"/>
</dbReference>
<dbReference type="Pfam" id="PF00005">
    <property type="entry name" value="ABC_tran"/>
    <property type="match status" value="1"/>
</dbReference>
<dbReference type="PANTHER" id="PTHR43335">
    <property type="entry name" value="ABC TRANSPORTER, ATP-BINDING PROTEIN"/>
    <property type="match status" value="1"/>
</dbReference>
<name>A0A8J2XJA0_9MICO</name>
<organism evidence="6 7">
    <name type="scientific">Sediminivirga luteola</name>
    <dbReference type="NCBI Taxonomy" id="1774748"/>
    <lineage>
        <taxon>Bacteria</taxon>
        <taxon>Bacillati</taxon>
        <taxon>Actinomycetota</taxon>
        <taxon>Actinomycetes</taxon>
        <taxon>Micrococcales</taxon>
        <taxon>Brevibacteriaceae</taxon>
        <taxon>Sediminivirga</taxon>
    </lineage>
</organism>
<dbReference type="Proteomes" id="UP000616114">
    <property type="component" value="Unassembled WGS sequence"/>
</dbReference>
<dbReference type="SMART" id="SM00382">
    <property type="entry name" value="AAA"/>
    <property type="match status" value="1"/>
</dbReference>
<evidence type="ECO:0000256" key="2">
    <source>
        <dbReference type="ARBA" id="ARBA00022448"/>
    </source>
</evidence>
<dbReference type="InterPro" id="IPR003439">
    <property type="entry name" value="ABC_transporter-like_ATP-bd"/>
</dbReference>
<gene>
    <name evidence="6" type="ORF">GCM10011333_04640</name>
</gene>
<evidence type="ECO:0000256" key="3">
    <source>
        <dbReference type="ARBA" id="ARBA00022741"/>
    </source>
</evidence>
<dbReference type="EMBL" id="BMFY01000002">
    <property type="protein sequence ID" value="GGA05046.1"/>
    <property type="molecule type" value="Genomic_DNA"/>
</dbReference>
<evidence type="ECO:0000313" key="6">
    <source>
        <dbReference type="EMBL" id="GGA05046.1"/>
    </source>
</evidence>
<keyword evidence="3" id="KW-0547">Nucleotide-binding</keyword>
<keyword evidence="7" id="KW-1185">Reference proteome</keyword>
<evidence type="ECO:0000256" key="4">
    <source>
        <dbReference type="ARBA" id="ARBA00022840"/>
    </source>
</evidence>
<accession>A0A8J2XJA0</accession>
<dbReference type="InterPro" id="IPR003593">
    <property type="entry name" value="AAA+_ATPase"/>
</dbReference>
<feature type="domain" description="ABC transporter" evidence="5">
    <location>
        <begin position="2"/>
        <end position="229"/>
    </location>
</feature>
<reference evidence="6" key="2">
    <citation type="submission" date="2020-09" db="EMBL/GenBank/DDBJ databases">
        <authorList>
            <person name="Sun Q."/>
            <person name="Zhou Y."/>
        </authorList>
    </citation>
    <scope>NUCLEOTIDE SEQUENCE</scope>
    <source>
        <strain evidence="6">CGMCC 1.12785</strain>
    </source>
</reference>
<evidence type="ECO:0000256" key="1">
    <source>
        <dbReference type="ARBA" id="ARBA00005417"/>
    </source>
</evidence>
<dbReference type="SUPFAM" id="SSF52540">
    <property type="entry name" value="P-loop containing nucleoside triphosphate hydrolases"/>
    <property type="match status" value="1"/>
</dbReference>
<keyword evidence="4 6" id="KW-0067">ATP-binding</keyword>
<keyword evidence="2" id="KW-0813">Transport</keyword>
<dbReference type="PROSITE" id="PS50893">
    <property type="entry name" value="ABC_TRANSPORTER_2"/>
    <property type="match status" value="1"/>
</dbReference>
<dbReference type="GO" id="GO:0016887">
    <property type="term" value="F:ATP hydrolysis activity"/>
    <property type="evidence" value="ECO:0007669"/>
    <property type="project" value="InterPro"/>
</dbReference>
<reference evidence="6" key="1">
    <citation type="journal article" date="2014" name="Int. J. Syst. Evol. Microbiol.">
        <title>Complete genome sequence of Corynebacterium casei LMG S-19264T (=DSM 44701T), isolated from a smear-ripened cheese.</title>
        <authorList>
            <consortium name="US DOE Joint Genome Institute (JGI-PGF)"/>
            <person name="Walter F."/>
            <person name="Albersmeier A."/>
            <person name="Kalinowski J."/>
            <person name="Ruckert C."/>
        </authorList>
    </citation>
    <scope>NUCLEOTIDE SEQUENCE</scope>
    <source>
        <strain evidence="6">CGMCC 1.12785</strain>
    </source>
</reference>
<dbReference type="Gene3D" id="3.40.50.300">
    <property type="entry name" value="P-loop containing nucleotide triphosphate hydrolases"/>
    <property type="match status" value="1"/>
</dbReference>
<comment type="similarity">
    <text evidence="1">Belongs to the ABC transporter superfamily.</text>
</comment>
<dbReference type="GO" id="GO:0005524">
    <property type="term" value="F:ATP binding"/>
    <property type="evidence" value="ECO:0007669"/>
    <property type="project" value="UniProtKB-KW"/>
</dbReference>
<comment type="caution">
    <text evidence="6">The sequence shown here is derived from an EMBL/GenBank/DDBJ whole genome shotgun (WGS) entry which is preliminary data.</text>
</comment>